<dbReference type="RefSeq" id="WP_129069673.1">
    <property type="nucleotide sequence ID" value="NZ_RDFA01000005.1"/>
</dbReference>
<dbReference type="Gene3D" id="3.40.50.620">
    <property type="entry name" value="HUPs"/>
    <property type="match status" value="1"/>
</dbReference>
<protein>
    <recommendedName>
        <fullName evidence="1">Phosphoadenosine phosphosulphate reductase domain-containing protein</fullName>
    </recommendedName>
</protein>
<dbReference type="PANTHER" id="PTHR43196:SF2">
    <property type="entry name" value="PHOSPHOADENOSINE PHOSPHOSULFATE REDUCTASE"/>
    <property type="match status" value="1"/>
</dbReference>
<evidence type="ECO:0000259" key="1">
    <source>
        <dbReference type="Pfam" id="PF01507"/>
    </source>
</evidence>
<accession>A0A498L216</accession>
<dbReference type="Proteomes" id="UP000289691">
    <property type="component" value="Unassembled WGS sequence"/>
</dbReference>
<evidence type="ECO:0000313" key="2">
    <source>
        <dbReference type="EMBL" id="RXK47821.1"/>
    </source>
</evidence>
<dbReference type="Pfam" id="PF01507">
    <property type="entry name" value="PAPS_reduct"/>
    <property type="match status" value="1"/>
</dbReference>
<gene>
    <name evidence="2" type="ORF">EAF64_14320</name>
</gene>
<dbReference type="PANTHER" id="PTHR43196">
    <property type="entry name" value="SULFATE ADENYLYLTRANSFERASE SUBUNIT 2"/>
    <property type="match status" value="1"/>
</dbReference>
<comment type="caution">
    <text evidence="2">The sequence shown here is derived from an EMBL/GenBank/DDBJ whole genome shotgun (WGS) entry which is preliminary data.</text>
</comment>
<sequence length="278" mass="31574">MQSQYHSPQSVFGAATDRSFERVFALVSGGSDSTTAAHIARASEQIDVDGIVYLDTGIGIPQSRQWVREWADKMRLTCHIVGSQYRLEKEEYHNLVYNFGMPGPAVHNQMFRNLKQKPLQRFLSDVVDGEPLLISGVREHESQRRMENIDGKGIQEDDLGIWVSPIVSFTDAEVAEYQDEHEIPTNPVNEKLHVSVDCLCGAFARSREELREIKLFFPEVFRYFEWLESHTVEAARRGRFTKEYALWGHGNAGTAGYEAPLDDEQTGIQPLCQLRAVV</sequence>
<dbReference type="AlphaFoldDB" id="A0A498L216"/>
<dbReference type="InterPro" id="IPR002500">
    <property type="entry name" value="PAPS_reduct_dom"/>
</dbReference>
<feature type="domain" description="Phosphoadenosine phosphosulphate reductase" evidence="1">
    <location>
        <begin position="23"/>
        <end position="198"/>
    </location>
</feature>
<dbReference type="EMBL" id="RDFA01000005">
    <property type="protein sequence ID" value="RXK47821.1"/>
    <property type="molecule type" value="Genomic_DNA"/>
</dbReference>
<proteinExistence type="predicted"/>
<evidence type="ECO:0000313" key="3">
    <source>
        <dbReference type="Proteomes" id="UP000289691"/>
    </source>
</evidence>
<dbReference type="InterPro" id="IPR050128">
    <property type="entry name" value="Sulfate_adenylyltrnsfr_sub2"/>
</dbReference>
<dbReference type="InterPro" id="IPR014729">
    <property type="entry name" value="Rossmann-like_a/b/a_fold"/>
</dbReference>
<keyword evidence="3" id="KW-1185">Reference proteome</keyword>
<dbReference type="SUPFAM" id="SSF52402">
    <property type="entry name" value="Adenine nucleotide alpha hydrolases-like"/>
    <property type="match status" value="1"/>
</dbReference>
<organism evidence="2 3">
    <name type="scientific">Halorientalis pallida</name>
    <dbReference type="NCBI Taxonomy" id="2479928"/>
    <lineage>
        <taxon>Archaea</taxon>
        <taxon>Methanobacteriati</taxon>
        <taxon>Methanobacteriota</taxon>
        <taxon>Stenosarchaea group</taxon>
        <taxon>Halobacteria</taxon>
        <taxon>Halobacteriales</taxon>
        <taxon>Haloarculaceae</taxon>
        <taxon>Halorientalis</taxon>
    </lineage>
</organism>
<name>A0A498L216_9EURY</name>
<reference evidence="2 3" key="1">
    <citation type="submission" date="2019-01" db="EMBL/GenBank/DDBJ databases">
        <title>Halorientalis sp. F13-25 a new haloarchaeum isolated from hypersaline water.</title>
        <authorList>
            <person name="Ana D.-V."/>
            <person name="Cristina S.-P."/>
            <person name="Antonio V."/>
        </authorList>
    </citation>
    <scope>NUCLEOTIDE SEQUENCE [LARGE SCALE GENOMIC DNA]</scope>
    <source>
        <strain evidence="2 3">F13-25</strain>
    </source>
</reference>
<dbReference type="GO" id="GO:0003824">
    <property type="term" value="F:catalytic activity"/>
    <property type="evidence" value="ECO:0007669"/>
    <property type="project" value="InterPro"/>
</dbReference>